<keyword evidence="1" id="KW-0805">Transcription regulation</keyword>
<dbReference type="SUPFAM" id="SSF46689">
    <property type="entry name" value="Homeodomain-like"/>
    <property type="match status" value="1"/>
</dbReference>
<gene>
    <name evidence="6" type="ORF">GCM10010357_46910</name>
</gene>
<dbReference type="InterPro" id="IPR011075">
    <property type="entry name" value="TetR_C"/>
</dbReference>
<dbReference type="PANTHER" id="PTHR47506">
    <property type="entry name" value="TRANSCRIPTIONAL REGULATORY PROTEIN"/>
    <property type="match status" value="1"/>
</dbReference>
<dbReference type="SUPFAM" id="SSF48498">
    <property type="entry name" value="Tetracyclin repressor-like, C-terminal domain"/>
    <property type="match status" value="1"/>
</dbReference>
<evidence type="ECO:0000256" key="4">
    <source>
        <dbReference type="PROSITE-ProRule" id="PRU00335"/>
    </source>
</evidence>
<dbReference type="InterPro" id="IPR009057">
    <property type="entry name" value="Homeodomain-like_sf"/>
</dbReference>
<dbReference type="Gene3D" id="1.10.357.10">
    <property type="entry name" value="Tetracycline Repressor, domain 2"/>
    <property type="match status" value="1"/>
</dbReference>
<dbReference type="Gene3D" id="1.10.10.60">
    <property type="entry name" value="Homeodomain-like"/>
    <property type="match status" value="1"/>
</dbReference>
<dbReference type="PROSITE" id="PS50977">
    <property type="entry name" value="HTH_TETR_2"/>
    <property type="match status" value="1"/>
</dbReference>
<evidence type="ECO:0000256" key="2">
    <source>
        <dbReference type="ARBA" id="ARBA00023125"/>
    </source>
</evidence>
<dbReference type="Pfam" id="PF16925">
    <property type="entry name" value="TetR_C_13"/>
    <property type="match status" value="1"/>
</dbReference>
<dbReference type="Pfam" id="PF00440">
    <property type="entry name" value="TetR_N"/>
    <property type="match status" value="1"/>
</dbReference>
<dbReference type="InterPro" id="IPR036271">
    <property type="entry name" value="Tet_transcr_reg_TetR-rel_C_sf"/>
</dbReference>
<evidence type="ECO:0000256" key="1">
    <source>
        <dbReference type="ARBA" id="ARBA00023015"/>
    </source>
</evidence>
<sequence length="193" mass="21103">MARTKEFDPDAALRAALELFWRKGYEATSLQDLVDHLGVNRGSIYATFGSKHALYLRALDRYCEDKSDVAMGVLGRPGPALPAVRDLLLLYTAESLDDPHRKGCLVTNTAVEVLPGDAQAERRVETALTELETALTGALVRARNQGELAGDADPRALARFLVTFLQGLRVIGKTADARRRLEDAVESALSLLR</sequence>
<feature type="domain" description="HTH tetR-type" evidence="5">
    <location>
        <begin position="6"/>
        <end position="66"/>
    </location>
</feature>
<evidence type="ECO:0000313" key="6">
    <source>
        <dbReference type="EMBL" id="GAA0420187.1"/>
    </source>
</evidence>
<evidence type="ECO:0000256" key="3">
    <source>
        <dbReference type="ARBA" id="ARBA00023163"/>
    </source>
</evidence>
<dbReference type="EMBL" id="BAAABX010000050">
    <property type="protein sequence ID" value="GAA0420187.1"/>
    <property type="molecule type" value="Genomic_DNA"/>
</dbReference>
<evidence type="ECO:0000259" key="5">
    <source>
        <dbReference type="PROSITE" id="PS50977"/>
    </source>
</evidence>
<evidence type="ECO:0000313" key="7">
    <source>
        <dbReference type="Proteomes" id="UP001500879"/>
    </source>
</evidence>
<reference evidence="6 7" key="1">
    <citation type="journal article" date="2019" name="Int. J. Syst. Evol. Microbiol.">
        <title>The Global Catalogue of Microorganisms (GCM) 10K type strain sequencing project: providing services to taxonomists for standard genome sequencing and annotation.</title>
        <authorList>
            <consortium name="The Broad Institute Genomics Platform"/>
            <consortium name="The Broad Institute Genome Sequencing Center for Infectious Disease"/>
            <person name="Wu L."/>
            <person name="Ma J."/>
        </authorList>
    </citation>
    <scope>NUCLEOTIDE SEQUENCE [LARGE SCALE GENOMIC DNA]</scope>
    <source>
        <strain evidence="6 7">JCM 4788</strain>
    </source>
</reference>
<keyword evidence="3" id="KW-0804">Transcription</keyword>
<feature type="DNA-binding region" description="H-T-H motif" evidence="4">
    <location>
        <begin position="29"/>
        <end position="48"/>
    </location>
</feature>
<dbReference type="PRINTS" id="PR00455">
    <property type="entry name" value="HTHTETR"/>
</dbReference>
<keyword evidence="7" id="KW-1185">Reference proteome</keyword>
<keyword evidence="2 4" id="KW-0238">DNA-binding</keyword>
<organism evidence="6 7">
    <name type="scientific">Streptomyces luteireticuli</name>
    <dbReference type="NCBI Taxonomy" id="173858"/>
    <lineage>
        <taxon>Bacteria</taxon>
        <taxon>Bacillati</taxon>
        <taxon>Actinomycetota</taxon>
        <taxon>Actinomycetes</taxon>
        <taxon>Kitasatosporales</taxon>
        <taxon>Streptomycetaceae</taxon>
        <taxon>Streptomyces</taxon>
    </lineage>
</organism>
<name>A0ABN0YY33_9ACTN</name>
<dbReference type="PANTHER" id="PTHR47506:SF1">
    <property type="entry name" value="HTH-TYPE TRANSCRIPTIONAL REGULATOR YJDC"/>
    <property type="match status" value="1"/>
</dbReference>
<proteinExistence type="predicted"/>
<dbReference type="Proteomes" id="UP001500879">
    <property type="component" value="Unassembled WGS sequence"/>
</dbReference>
<dbReference type="RefSeq" id="WP_344027576.1">
    <property type="nucleotide sequence ID" value="NZ_BAAABX010000050.1"/>
</dbReference>
<dbReference type="InterPro" id="IPR001647">
    <property type="entry name" value="HTH_TetR"/>
</dbReference>
<accession>A0ABN0YY33</accession>
<comment type="caution">
    <text evidence="6">The sequence shown here is derived from an EMBL/GenBank/DDBJ whole genome shotgun (WGS) entry which is preliminary data.</text>
</comment>
<protein>
    <submittedName>
        <fullName evidence="6">TetR/AcrR family transcriptional regulator</fullName>
    </submittedName>
</protein>